<proteinExistence type="predicted"/>
<organism evidence="9 10">
    <name type="scientific">Hydrotalea sandarakina</name>
    <dbReference type="NCBI Taxonomy" id="1004304"/>
    <lineage>
        <taxon>Bacteria</taxon>
        <taxon>Pseudomonadati</taxon>
        <taxon>Bacteroidota</taxon>
        <taxon>Chitinophagia</taxon>
        <taxon>Chitinophagales</taxon>
        <taxon>Chitinophagaceae</taxon>
        <taxon>Hydrotalea</taxon>
    </lineage>
</organism>
<feature type="transmembrane region" description="Helical" evidence="6">
    <location>
        <begin position="279"/>
        <end position="301"/>
    </location>
</feature>
<dbReference type="InterPro" id="IPR025857">
    <property type="entry name" value="MacB_PCD"/>
</dbReference>
<name>A0A2W7SCE1_9BACT</name>
<evidence type="ECO:0000256" key="5">
    <source>
        <dbReference type="ARBA" id="ARBA00023136"/>
    </source>
</evidence>
<dbReference type="Pfam" id="PF02687">
    <property type="entry name" value="FtsX"/>
    <property type="match status" value="2"/>
</dbReference>
<dbReference type="PANTHER" id="PTHR30572:SF18">
    <property type="entry name" value="ABC-TYPE MACROLIDE FAMILY EXPORT SYSTEM PERMEASE COMPONENT 2"/>
    <property type="match status" value="1"/>
</dbReference>
<evidence type="ECO:0000256" key="6">
    <source>
        <dbReference type="SAM" id="Phobius"/>
    </source>
</evidence>
<dbReference type="AlphaFoldDB" id="A0A2W7SCE1"/>
<evidence type="ECO:0000256" key="1">
    <source>
        <dbReference type="ARBA" id="ARBA00004651"/>
    </source>
</evidence>
<keyword evidence="10" id="KW-1185">Reference proteome</keyword>
<dbReference type="Proteomes" id="UP000249720">
    <property type="component" value="Unassembled WGS sequence"/>
</dbReference>
<keyword evidence="5 6" id="KW-0472">Membrane</keyword>
<comment type="caution">
    <text evidence="9">The sequence shown here is derived from an EMBL/GenBank/DDBJ whole genome shotgun (WGS) entry which is preliminary data.</text>
</comment>
<dbReference type="PANTHER" id="PTHR30572">
    <property type="entry name" value="MEMBRANE COMPONENT OF TRANSPORTER-RELATED"/>
    <property type="match status" value="1"/>
</dbReference>
<evidence type="ECO:0000256" key="4">
    <source>
        <dbReference type="ARBA" id="ARBA00022989"/>
    </source>
</evidence>
<gene>
    <name evidence="9" type="ORF">LX80_02554</name>
</gene>
<feature type="transmembrane region" description="Helical" evidence="6">
    <location>
        <begin position="709"/>
        <end position="736"/>
    </location>
</feature>
<dbReference type="RefSeq" id="WP_111297046.1">
    <property type="nucleotide sequence ID" value="NZ_QKZV01000010.1"/>
</dbReference>
<dbReference type="EMBL" id="QKZV01000010">
    <property type="protein sequence ID" value="PZX60535.1"/>
    <property type="molecule type" value="Genomic_DNA"/>
</dbReference>
<sequence>MIINYLKIAFRNLLRQKAFSFTNILGLSIGLACALFIVMWILDEFSYDRFFKNYDTIYSIKVTRTFDNTKNTDGAVAYPLTNAIAEKIPQVKYAVESTYPSSHVLAFNENKIKKTGYQVSANFFKLFTFPFLQGNAATAVTDPNSVVLTAATAQALFGNHSPLGKLVTLDNQQTYKVTGVIADIPHNSTLQFDFVIPYSFSPEDYQHVANDWVNAFNLGYIEVLPGTNIAALEKQINQLYKQNNPNDDAKTSYLLQPMSEWRLYSDFKDGKNVGGMIDYVHLFSIIAVVILLIACINFMNLSTAQAEKRAKEVGVRKTLGSDRASLVFQFFMESFLMVCIAFVIALLLVYLLLPSFNLMVDKQIKLPFANAKFWLYAVLMIVFTAIVAGIYPAVYLSSFNAATVLKGTFKASNKLLAPRKLLVIGQFAASFVLIVATIIVYQQIQHARHRDLGYNPNDLIIVSSSPELDNNYEVLKQQLLNTGVVDAVTRTTSPMTEIWNYSPAPDWPGRPQNNNFIVSAMAVGSDFAKTTGARMIAGRDFKEGSIADSTGIIYNKAAMDKMNLPDPIGKQVKFFGKTFTIIGVMDNIVMASPYKQVDPMIMLFYDNKRPGFVDIRLKNGVQPQNAIPKIAAIYKTLNPAYPFEYKFADDEFNKKFATEELIGKLTNIFASISIFICCIGLAGLVSFSIQKRFKEIAIRKILGASVWQIIELIAADFLKLVAIAIVIAIPITWWLMNGWLNNYTYHVTIQPMVFALVAIVMLLITLIIVGLNARNAATTNPATVIKSE</sequence>
<reference evidence="9 10" key="1">
    <citation type="submission" date="2018-06" db="EMBL/GenBank/DDBJ databases">
        <title>Genomic Encyclopedia of Archaeal and Bacterial Type Strains, Phase II (KMG-II): from individual species to whole genera.</title>
        <authorList>
            <person name="Goeker M."/>
        </authorList>
    </citation>
    <scope>NUCLEOTIDE SEQUENCE [LARGE SCALE GENOMIC DNA]</scope>
    <source>
        <strain evidence="9 10">DSM 23241</strain>
    </source>
</reference>
<evidence type="ECO:0000313" key="9">
    <source>
        <dbReference type="EMBL" id="PZX60535.1"/>
    </source>
</evidence>
<feature type="transmembrane region" description="Helical" evidence="6">
    <location>
        <begin position="373"/>
        <end position="400"/>
    </location>
</feature>
<dbReference type="InterPro" id="IPR003838">
    <property type="entry name" value="ABC3_permease_C"/>
</dbReference>
<feature type="domain" description="MacB-like periplasmic core" evidence="8">
    <location>
        <begin position="20"/>
        <end position="239"/>
    </location>
</feature>
<feature type="domain" description="MacB-like periplasmic core" evidence="8">
    <location>
        <begin position="432"/>
        <end position="632"/>
    </location>
</feature>
<feature type="domain" description="ABC3 transporter permease C-terminal" evidence="7">
    <location>
        <begin position="667"/>
        <end position="781"/>
    </location>
</feature>
<evidence type="ECO:0000256" key="3">
    <source>
        <dbReference type="ARBA" id="ARBA00022692"/>
    </source>
</evidence>
<feature type="transmembrane region" description="Helical" evidence="6">
    <location>
        <begin position="326"/>
        <end position="353"/>
    </location>
</feature>
<protein>
    <submittedName>
        <fullName evidence="9">Putative permease</fullName>
    </submittedName>
</protein>
<keyword evidence="3 6" id="KW-0812">Transmembrane</keyword>
<evidence type="ECO:0000313" key="10">
    <source>
        <dbReference type="Proteomes" id="UP000249720"/>
    </source>
</evidence>
<keyword evidence="4 6" id="KW-1133">Transmembrane helix</keyword>
<keyword evidence="2" id="KW-1003">Cell membrane</keyword>
<comment type="subcellular location">
    <subcellularLocation>
        <location evidence="1">Cell membrane</location>
        <topology evidence="1">Multi-pass membrane protein</topology>
    </subcellularLocation>
</comment>
<accession>A0A2W7SCE1</accession>
<dbReference type="PROSITE" id="PS51257">
    <property type="entry name" value="PROKAR_LIPOPROTEIN"/>
    <property type="match status" value="1"/>
</dbReference>
<feature type="transmembrane region" description="Helical" evidence="6">
    <location>
        <begin position="748"/>
        <end position="771"/>
    </location>
</feature>
<feature type="transmembrane region" description="Helical" evidence="6">
    <location>
        <begin position="421"/>
        <end position="441"/>
    </location>
</feature>
<dbReference type="InterPro" id="IPR050250">
    <property type="entry name" value="Macrolide_Exporter_MacB"/>
</dbReference>
<evidence type="ECO:0000259" key="7">
    <source>
        <dbReference type="Pfam" id="PF02687"/>
    </source>
</evidence>
<evidence type="ECO:0000259" key="8">
    <source>
        <dbReference type="Pfam" id="PF12704"/>
    </source>
</evidence>
<feature type="domain" description="ABC3 transporter permease C-terminal" evidence="7">
    <location>
        <begin position="285"/>
        <end position="400"/>
    </location>
</feature>
<dbReference type="OrthoDB" id="610657at2"/>
<feature type="transmembrane region" description="Helical" evidence="6">
    <location>
        <begin position="21"/>
        <end position="42"/>
    </location>
</feature>
<evidence type="ECO:0000256" key="2">
    <source>
        <dbReference type="ARBA" id="ARBA00022475"/>
    </source>
</evidence>
<dbReference type="GO" id="GO:0005886">
    <property type="term" value="C:plasma membrane"/>
    <property type="evidence" value="ECO:0007669"/>
    <property type="project" value="UniProtKB-SubCell"/>
</dbReference>
<feature type="transmembrane region" description="Helical" evidence="6">
    <location>
        <begin position="668"/>
        <end position="689"/>
    </location>
</feature>
<dbReference type="Pfam" id="PF12704">
    <property type="entry name" value="MacB_PCD"/>
    <property type="match status" value="2"/>
</dbReference>
<dbReference type="GO" id="GO:0022857">
    <property type="term" value="F:transmembrane transporter activity"/>
    <property type="evidence" value="ECO:0007669"/>
    <property type="project" value="TreeGrafter"/>
</dbReference>